<dbReference type="EMBL" id="JAKFFV010000002">
    <property type="protein sequence ID" value="MCF2496761.1"/>
    <property type="molecule type" value="Genomic_DNA"/>
</dbReference>
<dbReference type="RefSeq" id="WP_235176413.1">
    <property type="nucleotide sequence ID" value="NZ_JAKFFV010000002.1"/>
</dbReference>
<name>A0A9X1Q8V5_9BACT</name>
<evidence type="ECO:0000313" key="1">
    <source>
        <dbReference type="EMBL" id="MCF2496761.1"/>
    </source>
</evidence>
<dbReference type="AlphaFoldDB" id="A0A9X1Q8V5"/>
<accession>A0A9X1Q8V5</accession>
<dbReference type="Proteomes" id="UP001139411">
    <property type="component" value="Unassembled WGS sequence"/>
</dbReference>
<reference evidence="1" key="1">
    <citation type="submission" date="2022-01" db="EMBL/GenBank/DDBJ databases">
        <title>Novel species in genus Dyadobacter.</title>
        <authorList>
            <person name="Ma C."/>
        </authorList>
    </citation>
    <scope>NUCLEOTIDE SEQUENCE</scope>
    <source>
        <strain evidence="1">CY357</strain>
    </source>
</reference>
<protein>
    <submittedName>
        <fullName evidence="1">Uncharacterized protein</fullName>
    </submittedName>
</protein>
<comment type="caution">
    <text evidence="1">The sequence shown here is derived from an EMBL/GenBank/DDBJ whole genome shotgun (WGS) entry which is preliminary data.</text>
</comment>
<proteinExistence type="predicted"/>
<evidence type="ECO:0000313" key="2">
    <source>
        <dbReference type="Proteomes" id="UP001139411"/>
    </source>
</evidence>
<sequence length="161" mass="18041">MENRFDKVHLLFSDDDPEPVAAFSDLGLAEGLAEYFNKFIEGGVTVKSMPSDQNTLPVDKYARLIEKGMAPFYVLLNPDGTPFGPADIFARSWEEDTLEKAYDWVVEMQEAETKNPDKKWLIGGVFWAPDEELAIERAILQHKIIFAALANSAAEQEESAV</sequence>
<gene>
    <name evidence="1" type="ORF">L0661_00480</name>
</gene>
<organism evidence="1 2">
    <name type="scientific">Dyadobacter chenhuakuii</name>
    <dbReference type="NCBI Taxonomy" id="2909339"/>
    <lineage>
        <taxon>Bacteria</taxon>
        <taxon>Pseudomonadati</taxon>
        <taxon>Bacteroidota</taxon>
        <taxon>Cytophagia</taxon>
        <taxon>Cytophagales</taxon>
        <taxon>Spirosomataceae</taxon>
        <taxon>Dyadobacter</taxon>
    </lineage>
</organism>